<dbReference type="PANTHER" id="PTHR12425:SF5">
    <property type="entry name" value="SYNEMBRYN"/>
    <property type="match status" value="1"/>
</dbReference>
<name>A0A9W8LS08_9FUNG</name>
<evidence type="ECO:0000256" key="1">
    <source>
        <dbReference type="ARBA" id="ARBA00009049"/>
    </source>
</evidence>
<evidence type="ECO:0000256" key="4">
    <source>
        <dbReference type="SAM" id="MobiDB-lite"/>
    </source>
</evidence>
<dbReference type="Proteomes" id="UP001140094">
    <property type="component" value="Unassembled WGS sequence"/>
</dbReference>
<evidence type="ECO:0008006" key="7">
    <source>
        <dbReference type="Google" id="ProtNLM"/>
    </source>
</evidence>
<keyword evidence="2" id="KW-0344">Guanine-nucleotide releasing factor</keyword>
<gene>
    <name evidence="5" type="ORF">H4R20_005267</name>
</gene>
<evidence type="ECO:0000313" key="5">
    <source>
        <dbReference type="EMBL" id="KAJ2797202.1"/>
    </source>
</evidence>
<keyword evidence="6" id="KW-1185">Reference proteome</keyword>
<dbReference type="InterPro" id="IPR016024">
    <property type="entry name" value="ARM-type_fold"/>
</dbReference>
<dbReference type="OrthoDB" id="5585685at2759"/>
<dbReference type="GO" id="GO:0005737">
    <property type="term" value="C:cytoplasm"/>
    <property type="evidence" value="ECO:0007669"/>
    <property type="project" value="TreeGrafter"/>
</dbReference>
<comment type="caution">
    <text evidence="5">The sequence shown here is derived from an EMBL/GenBank/DDBJ whole genome shotgun (WGS) entry which is preliminary data.</text>
</comment>
<dbReference type="GO" id="GO:0007186">
    <property type="term" value="P:G protein-coupled receptor signaling pathway"/>
    <property type="evidence" value="ECO:0007669"/>
    <property type="project" value="TreeGrafter"/>
</dbReference>
<sequence length="562" mass="62048">MAHCSGGGNNGVDYFSLVETHEKAGLDTAEIERGLVTATTNIARHAGQASRCIGVVLQRFVHTDRDRCSPKATSLALAILKTLSRQFDSNNEVSSRNAIDGLLQLVHTMRLDSKDKESHVDSQRTYTIDACNEALTCVANAMLLHPECRAYVAEHHCLDIIVEFLRATAEKPTAAFLCARCLMLALGTKESARYCVEKLQLQVILAQTVELYLRRELAGDDSGERFTPLLVMAELLKAAMSLCTYFLRWIHTDNGSSDGTPNNDDAFPEENAVEFASLLRVCLDTLHALPLVNGHLAAPAKQAGSIAMNFPTRNPEAVKEIWLPNDNLWRNVDSIYEHLSAIVIAIVDKSEEGSLEKAAHLSNAVDEYQDELAPLALVLMRLVSEHSNVRERIFRNVYPASEIDYSVLPEDRPGLSAKLVRLMRNPHGGILPTAIGDFVLALLGHDIKQFVMAVGYGNAAGYMLVRGIEIPQEIIDQVKDSMAGTSTVDPVTGRYVGTDSDRELAEMTDEEKEREAERLFVLFERLNRTGIIKVENPVRAAAESGRFKEMDDDTSGANEDNR</sequence>
<dbReference type="Pfam" id="PF10165">
    <property type="entry name" value="Ric8"/>
    <property type="match status" value="1"/>
</dbReference>
<dbReference type="PANTHER" id="PTHR12425">
    <property type="entry name" value="SYNEMBRYN"/>
    <property type="match status" value="1"/>
</dbReference>
<evidence type="ECO:0000256" key="2">
    <source>
        <dbReference type="ARBA" id="ARBA00022658"/>
    </source>
</evidence>
<dbReference type="AlphaFoldDB" id="A0A9W8LS08"/>
<dbReference type="EMBL" id="JANBUO010001689">
    <property type="protein sequence ID" value="KAJ2797202.1"/>
    <property type="molecule type" value="Genomic_DNA"/>
</dbReference>
<protein>
    <recommendedName>
        <fullName evidence="7">Synembryn</fullName>
    </recommendedName>
</protein>
<dbReference type="InterPro" id="IPR019318">
    <property type="entry name" value="Gua_nucleotide_exch_fac_Ric8"/>
</dbReference>
<feature type="region of interest" description="Disordered" evidence="4">
    <location>
        <begin position="542"/>
        <end position="562"/>
    </location>
</feature>
<dbReference type="GO" id="GO:0001965">
    <property type="term" value="F:G-protein alpha-subunit binding"/>
    <property type="evidence" value="ECO:0007669"/>
    <property type="project" value="TreeGrafter"/>
</dbReference>
<dbReference type="GO" id="GO:0005085">
    <property type="term" value="F:guanyl-nucleotide exchange factor activity"/>
    <property type="evidence" value="ECO:0007669"/>
    <property type="project" value="UniProtKB-KW"/>
</dbReference>
<comment type="similarity">
    <text evidence="1">Belongs to the synembryn family.</text>
</comment>
<evidence type="ECO:0000313" key="6">
    <source>
        <dbReference type="Proteomes" id="UP001140094"/>
    </source>
</evidence>
<dbReference type="SUPFAM" id="SSF48371">
    <property type="entry name" value="ARM repeat"/>
    <property type="match status" value="1"/>
</dbReference>
<proteinExistence type="inferred from homology"/>
<organism evidence="5 6">
    <name type="scientific">Coemansia guatemalensis</name>
    <dbReference type="NCBI Taxonomy" id="2761395"/>
    <lineage>
        <taxon>Eukaryota</taxon>
        <taxon>Fungi</taxon>
        <taxon>Fungi incertae sedis</taxon>
        <taxon>Zoopagomycota</taxon>
        <taxon>Kickxellomycotina</taxon>
        <taxon>Kickxellomycetes</taxon>
        <taxon>Kickxellales</taxon>
        <taxon>Kickxellaceae</taxon>
        <taxon>Coemansia</taxon>
    </lineage>
</organism>
<keyword evidence="3" id="KW-0143">Chaperone</keyword>
<evidence type="ECO:0000256" key="3">
    <source>
        <dbReference type="ARBA" id="ARBA00023186"/>
    </source>
</evidence>
<reference evidence="5" key="1">
    <citation type="submission" date="2022-07" db="EMBL/GenBank/DDBJ databases">
        <title>Phylogenomic reconstructions and comparative analyses of Kickxellomycotina fungi.</title>
        <authorList>
            <person name="Reynolds N.K."/>
            <person name="Stajich J.E."/>
            <person name="Barry K."/>
            <person name="Grigoriev I.V."/>
            <person name="Crous P."/>
            <person name="Smith M.E."/>
        </authorList>
    </citation>
    <scope>NUCLEOTIDE SEQUENCE</scope>
    <source>
        <strain evidence="5">NRRL 1565</strain>
    </source>
</reference>
<accession>A0A9W8LS08</accession>